<dbReference type="PANTHER" id="PTHR45632:SF26">
    <property type="entry name" value="BTB DOMAIN-CONTAINING PROTEIN"/>
    <property type="match status" value="1"/>
</dbReference>
<dbReference type="PROSITE" id="PS51257">
    <property type="entry name" value="PROKAR_LIPOPROTEIN"/>
    <property type="match status" value="1"/>
</dbReference>
<comment type="caution">
    <text evidence="1">The sequence shown here is derived from an EMBL/GenBank/DDBJ whole genome shotgun (WGS) entry which is preliminary data.</text>
</comment>
<dbReference type="Pfam" id="PF11617">
    <property type="entry name" value="Cu-binding_MopE"/>
    <property type="match status" value="3"/>
</dbReference>
<dbReference type="InterPro" id="IPR037293">
    <property type="entry name" value="Gal_Oxidase_central_sf"/>
</dbReference>
<dbReference type="Gene3D" id="2.120.10.80">
    <property type="entry name" value="Kelch-type beta propeller"/>
    <property type="match status" value="1"/>
</dbReference>
<keyword evidence="2" id="KW-1185">Reference proteome</keyword>
<dbReference type="SUPFAM" id="SSF117281">
    <property type="entry name" value="Kelch motif"/>
    <property type="match status" value="2"/>
</dbReference>
<dbReference type="SMART" id="SM00612">
    <property type="entry name" value="Kelch"/>
    <property type="match status" value="6"/>
</dbReference>
<dbReference type="InterPro" id="IPR015915">
    <property type="entry name" value="Kelch-typ_b-propeller"/>
</dbReference>
<reference evidence="2" key="1">
    <citation type="submission" date="2018-09" db="EMBL/GenBank/DDBJ databases">
        <authorList>
            <person name="Livingstone P.G."/>
            <person name="Whitworth D.E."/>
        </authorList>
    </citation>
    <scope>NUCLEOTIDE SEQUENCE [LARGE SCALE GENOMIC DNA]</scope>
    <source>
        <strain evidence="2">CA051B</strain>
    </source>
</reference>
<name>A0A3A8QHU0_9BACT</name>
<gene>
    <name evidence="1" type="ORF">D7V93_01490</name>
</gene>
<dbReference type="Pfam" id="PF24681">
    <property type="entry name" value="Kelch_KLHDC2_KLHL20_DRC7"/>
    <property type="match status" value="2"/>
</dbReference>
<dbReference type="Proteomes" id="UP000272888">
    <property type="component" value="Unassembled WGS sequence"/>
</dbReference>
<dbReference type="InterPro" id="IPR021655">
    <property type="entry name" value="Put_metal-bd"/>
</dbReference>
<dbReference type="Gene3D" id="2.130.10.80">
    <property type="entry name" value="Galactose oxidase/kelch, beta-propeller"/>
    <property type="match status" value="2"/>
</dbReference>
<dbReference type="PANTHER" id="PTHR45632">
    <property type="entry name" value="LD33804P"/>
    <property type="match status" value="1"/>
</dbReference>
<sequence length="1028" mass="108344">MRFNLTSARVAGIRRQFLVQGAVLLGALAWMSCAPTEPSNPPPVPEVVNTSLFLKIQSVTGEPVPQAQLRLDTGKSAQSNTPGPRFKPDAHGQVLLEDLPPGKHLLQVEAPGFVSTFMALALGERVQAGSGLQLMPLGEPVATFDTSQGARFERGGIQVTVHPGGPLMDAEGLSIEGQVEAFFVPVDLENGGLQGAPGMQQGLIQPDAPPVSLESLGMFALVFKQKGPGIARPRSRVGEVSSFARRIEIGGGLPRSIRANSLKEPELSCRVSALAETPRPVPLWRPDWRSGFWVPLGETCFFMEDRWQCSLGSSPPPLIQVALPFWWRSTLAAQDNPLQAPEPAWVETGCVAVRLVQKNGQPVAGRMVMAQGVDYVSISRALTNGEGLALLEVMRGREFRVEASAKSTSLVVSEAGTCQEEGAPPTAVTLWVATQRCTPGTARDCAYSGPSDRVGQGICRPAKRYCDTEGAGWSDSCVGEVLPQPERCENALDDNCDGSIDEGCPRCQEGERRSCYQGPDNSQDVGQCQAGAQQCLAGGVWSACEGEVLPEVEDCSWPDDENCDGVACQCWPGITERCYSGPPGTAGVGVCLAGTRTCDNSGTWGACTEVRPQAESCGNALDDDCDGQVDEECSRCEPGTARPCYSGPAGTAGVGECRAGAQTCNAAGTSWGTCSEEVLPRTEDCTNPLDDNCDGRINEKPPCAWAATSSMISPRIGHVAALLDNGMVLIAGGAYTGRLQTAEKYDPSTRSWSSAGLMTSARDDHTATLLSNGKVLVTGGYSGSSYLRTADLYDPTTNTWSSVSPMTEPRKTHTATRLSNGKVLASGGNGNGYTSSTETYDPVANSWSPLRFMSSARGDHTATLLRDGRVLVTGGYDGNSRLKTAELYDPGTDSWSSAGSMTSARSDHTATLLSDGKVLITGGYYGSQTLDTAELYDPGTDSWSSAGSMTSARSDHTATLLSDGKVLITGGATSLAAELYDPVASTWSSAGTMLAIHDGHTATLMDNGQVLISGAGGAYWATTEVYSP</sequence>
<evidence type="ECO:0000313" key="2">
    <source>
        <dbReference type="Proteomes" id="UP000272888"/>
    </source>
</evidence>
<proteinExistence type="predicted"/>
<dbReference type="InterPro" id="IPR006652">
    <property type="entry name" value="Kelch_1"/>
</dbReference>
<evidence type="ECO:0008006" key="3">
    <source>
        <dbReference type="Google" id="ProtNLM"/>
    </source>
</evidence>
<evidence type="ECO:0000313" key="1">
    <source>
        <dbReference type="EMBL" id="RKH68266.1"/>
    </source>
</evidence>
<dbReference type="AlphaFoldDB" id="A0A3A8QHU0"/>
<dbReference type="EMBL" id="RAWB01000008">
    <property type="protein sequence ID" value="RKH68266.1"/>
    <property type="molecule type" value="Genomic_DNA"/>
</dbReference>
<dbReference type="RefSeq" id="WP_147450996.1">
    <property type="nucleotide sequence ID" value="NZ_RAWB01000008.1"/>
</dbReference>
<organism evidence="1 2">
    <name type="scientific">Corallococcus llansteffanensis</name>
    <dbReference type="NCBI Taxonomy" id="2316731"/>
    <lineage>
        <taxon>Bacteria</taxon>
        <taxon>Pseudomonadati</taxon>
        <taxon>Myxococcota</taxon>
        <taxon>Myxococcia</taxon>
        <taxon>Myxococcales</taxon>
        <taxon>Cystobacterineae</taxon>
        <taxon>Myxococcaceae</taxon>
        <taxon>Corallococcus</taxon>
    </lineage>
</organism>
<accession>A0A3A8QHU0</accession>
<protein>
    <recommendedName>
        <fullName evidence="3">Kelch-like protein</fullName>
    </recommendedName>
</protein>